<name>A0A9X0DMA1_9HELO</name>
<dbReference type="OrthoDB" id="3550918at2759"/>
<gene>
    <name evidence="1" type="ORF">OCU04_003949</name>
</gene>
<evidence type="ECO:0000313" key="2">
    <source>
        <dbReference type="Proteomes" id="UP001152300"/>
    </source>
</evidence>
<protein>
    <submittedName>
        <fullName evidence="1">Uncharacterized protein</fullName>
    </submittedName>
</protein>
<organism evidence="1 2">
    <name type="scientific">Sclerotinia nivalis</name>
    <dbReference type="NCBI Taxonomy" id="352851"/>
    <lineage>
        <taxon>Eukaryota</taxon>
        <taxon>Fungi</taxon>
        <taxon>Dikarya</taxon>
        <taxon>Ascomycota</taxon>
        <taxon>Pezizomycotina</taxon>
        <taxon>Leotiomycetes</taxon>
        <taxon>Helotiales</taxon>
        <taxon>Sclerotiniaceae</taxon>
        <taxon>Sclerotinia</taxon>
    </lineage>
</organism>
<accession>A0A9X0DMA1</accession>
<evidence type="ECO:0000313" key="1">
    <source>
        <dbReference type="EMBL" id="KAJ8068389.1"/>
    </source>
</evidence>
<dbReference type="EMBL" id="JAPEIS010000003">
    <property type="protein sequence ID" value="KAJ8068389.1"/>
    <property type="molecule type" value="Genomic_DNA"/>
</dbReference>
<proteinExistence type="predicted"/>
<dbReference type="Proteomes" id="UP001152300">
    <property type="component" value="Unassembled WGS sequence"/>
</dbReference>
<sequence>MTTVKPIVEERQHHSWGLLVQGRPATPSEGRAQVSNLEVRIQTQTLTDYSNILGLDVRIHNPLLPITMELAWNSVLGT</sequence>
<comment type="caution">
    <text evidence="1">The sequence shown here is derived from an EMBL/GenBank/DDBJ whole genome shotgun (WGS) entry which is preliminary data.</text>
</comment>
<dbReference type="AlphaFoldDB" id="A0A9X0DMA1"/>
<keyword evidence="2" id="KW-1185">Reference proteome</keyword>
<reference evidence="1" key="1">
    <citation type="submission" date="2022-11" db="EMBL/GenBank/DDBJ databases">
        <title>Genome Resource of Sclerotinia nivalis Strain SnTB1, a Plant Pathogen Isolated from American Ginseng.</title>
        <authorList>
            <person name="Fan S."/>
        </authorList>
    </citation>
    <scope>NUCLEOTIDE SEQUENCE</scope>
    <source>
        <strain evidence="1">SnTB1</strain>
    </source>
</reference>